<dbReference type="Proteomes" id="UP000016587">
    <property type="component" value="Chromosome"/>
</dbReference>
<gene>
    <name evidence="5" type="ORF">DGI_1668</name>
</gene>
<keyword evidence="1" id="KW-0732">Signal</keyword>
<dbReference type="SUPFAM" id="SSF54534">
    <property type="entry name" value="FKBP-like"/>
    <property type="match status" value="1"/>
</dbReference>
<dbReference type="InterPro" id="IPR027304">
    <property type="entry name" value="Trigger_fact/SurA_dom_sf"/>
</dbReference>
<dbReference type="Gene3D" id="3.10.50.40">
    <property type="match status" value="1"/>
</dbReference>
<dbReference type="GO" id="GO:0003755">
    <property type="term" value="F:peptidyl-prolyl cis-trans isomerase activity"/>
    <property type="evidence" value="ECO:0007669"/>
    <property type="project" value="UniProtKB-KW"/>
</dbReference>
<dbReference type="Gene3D" id="1.10.4030.10">
    <property type="entry name" value="Porin chaperone SurA, peptide-binding domain"/>
    <property type="match status" value="1"/>
</dbReference>
<dbReference type="HOGENOM" id="CLU_034646_5_0_7"/>
<dbReference type="InterPro" id="IPR046357">
    <property type="entry name" value="PPIase_dom_sf"/>
</dbReference>
<dbReference type="Pfam" id="PF00639">
    <property type="entry name" value="Rotamase"/>
    <property type="match status" value="1"/>
</dbReference>
<evidence type="ECO:0000256" key="2">
    <source>
        <dbReference type="PROSITE-ProRule" id="PRU00278"/>
    </source>
</evidence>
<dbReference type="PANTHER" id="PTHR47637:SF1">
    <property type="entry name" value="CHAPERONE SURA"/>
    <property type="match status" value="1"/>
</dbReference>
<evidence type="ECO:0000256" key="3">
    <source>
        <dbReference type="SAM" id="MobiDB-lite"/>
    </source>
</evidence>
<evidence type="ECO:0000313" key="5">
    <source>
        <dbReference type="EMBL" id="AGW13491.1"/>
    </source>
</evidence>
<keyword evidence="6" id="KW-1185">Reference proteome</keyword>
<dbReference type="KEGG" id="dgg:DGI_1668"/>
<sequence length="337" mass="37176">MIEEKEPLVAYRIAQWMVLILMLANSAAAQQVVDRIVAVVNGEMITLGEINAGVAQLQDKLPVQPTPQAQEAMLQQVRESLLQARINDILIRHEVERLKLNVDPADIESRIRAFREEHELTEEEFRSQLALMGKTRAQFMEETKRDILKTQLINYMVHRKVVVTDQEVDEFLASGGSPKPRTMPSASPSPAAAVNTSRVHLAVLMVNDEPTANRIYKDVTGGKLSFAAAAKQFSVGPAAEDGGDMGELALVDLGASLRKALEGLRPGDISKPFRLEASFALVHLLEQGTGPARSPSLPAASYDRQAVRAQLHKAKTETLFLEYLAKLKSKALIKINW</sequence>
<dbReference type="eggNOG" id="COG0760">
    <property type="taxonomic scope" value="Bacteria"/>
</dbReference>
<dbReference type="AlphaFoldDB" id="T2GBI6"/>
<organism evidence="5 6">
    <name type="scientific">Megalodesulfovibrio gigas (strain ATCC 19364 / DSM 1382 / NCIMB 9332 / VKM B-1759)</name>
    <name type="common">Desulfovibrio gigas</name>
    <dbReference type="NCBI Taxonomy" id="1121448"/>
    <lineage>
        <taxon>Bacteria</taxon>
        <taxon>Pseudomonadati</taxon>
        <taxon>Thermodesulfobacteriota</taxon>
        <taxon>Desulfovibrionia</taxon>
        <taxon>Desulfovibrionales</taxon>
        <taxon>Desulfovibrionaceae</taxon>
        <taxon>Megalodesulfovibrio</taxon>
    </lineage>
</organism>
<reference evidence="6" key="2">
    <citation type="submission" date="2013-07" db="EMBL/GenBank/DDBJ databases">
        <authorList>
            <person name="Morais-Silva F.O."/>
            <person name="Rezende A.M."/>
            <person name="Pimentel C."/>
            <person name="Resende D.M."/>
            <person name="Santos C.I."/>
            <person name="Clemente C."/>
            <person name="de Oliveira L.M."/>
            <person name="da Silva S.M."/>
            <person name="Costa D.A."/>
            <person name="Varela-Raposo A."/>
            <person name="Horacio E.C.A."/>
            <person name="Matos M."/>
            <person name="Flores O."/>
            <person name="Ruiz J.C."/>
            <person name="Rodrigues-Pousada C."/>
        </authorList>
    </citation>
    <scope>NUCLEOTIDE SEQUENCE [LARGE SCALE GENOMIC DNA]</scope>
    <source>
        <strain evidence="6">ATCC 19364 / DSM 1382 / NCIMB 9332 / VKM B-1759</strain>
    </source>
</reference>
<keyword evidence="2" id="KW-0413">Isomerase</keyword>
<keyword evidence="2" id="KW-0697">Rotamase</keyword>
<evidence type="ECO:0000256" key="1">
    <source>
        <dbReference type="ARBA" id="ARBA00022729"/>
    </source>
</evidence>
<dbReference type="STRING" id="1121448.DGI_1668"/>
<dbReference type="Pfam" id="PF13624">
    <property type="entry name" value="SurA_N_3"/>
    <property type="match status" value="1"/>
</dbReference>
<dbReference type="InterPro" id="IPR050280">
    <property type="entry name" value="OMP_Chaperone_SurA"/>
</dbReference>
<accession>T2GBI6</accession>
<name>T2GBI6_MEGG1</name>
<dbReference type="SUPFAM" id="SSF109998">
    <property type="entry name" value="Triger factor/SurA peptide-binding domain-like"/>
    <property type="match status" value="1"/>
</dbReference>
<dbReference type="PATRIC" id="fig|1121448.10.peg.1656"/>
<feature type="region of interest" description="Disordered" evidence="3">
    <location>
        <begin position="173"/>
        <end position="192"/>
    </location>
</feature>
<evidence type="ECO:0000259" key="4">
    <source>
        <dbReference type="PROSITE" id="PS50198"/>
    </source>
</evidence>
<feature type="domain" description="PpiC" evidence="4">
    <location>
        <begin position="196"/>
        <end position="286"/>
    </location>
</feature>
<dbReference type="PROSITE" id="PS50198">
    <property type="entry name" value="PPIC_PPIASE_2"/>
    <property type="match status" value="1"/>
</dbReference>
<dbReference type="PANTHER" id="PTHR47637">
    <property type="entry name" value="CHAPERONE SURA"/>
    <property type="match status" value="1"/>
</dbReference>
<reference evidence="5 6" key="1">
    <citation type="journal article" date="2013" name="J. Bacteriol.">
        <title>Roles of HynAB and Ech, the only two hydrogenases found in the model sulfate reducer Desulfovibrio gigas.</title>
        <authorList>
            <person name="Morais-Silva F.O."/>
            <person name="Santos C.I."/>
            <person name="Rodrigues R."/>
            <person name="Pereira I.A."/>
            <person name="Rodrigues-Pousada C."/>
        </authorList>
    </citation>
    <scope>NUCLEOTIDE SEQUENCE [LARGE SCALE GENOMIC DNA]</scope>
    <source>
        <strain evidence="6">ATCC 19364 / DSM 1382 / NCIMB 9332 / VKM B-1759</strain>
    </source>
</reference>
<evidence type="ECO:0000313" key="6">
    <source>
        <dbReference type="Proteomes" id="UP000016587"/>
    </source>
</evidence>
<proteinExistence type="predicted"/>
<protein>
    <submittedName>
        <fullName evidence="5">Putative SurA domain protein</fullName>
    </submittedName>
</protein>
<dbReference type="InterPro" id="IPR000297">
    <property type="entry name" value="PPIase_PpiC"/>
</dbReference>
<dbReference type="EMBL" id="CP006585">
    <property type="protein sequence ID" value="AGW13491.1"/>
    <property type="molecule type" value="Genomic_DNA"/>
</dbReference>